<keyword evidence="2" id="KW-0238">DNA-binding</keyword>
<organism evidence="5 6">
    <name type="scientific">Marivita hallyeonensis</name>
    <dbReference type="NCBI Taxonomy" id="996342"/>
    <lineage>
        <taxon>Bacteria</taxon>
        <taxon>Pseudomonadati</taxon>
        <taxon>Pseudomonadota</taxon>
        <taxon>Alphaproteobacteria</taxon>
        <taxon>Rhodobacterales</taxon>
        <taxon>Roseobacteraceae</taxon>
        <taxon>Marivita</taxon>
    </lineage>
</organism>
<keyword evidence="3" id="KW-0804">Transcription</keyword>
<dbReference type="SMART" id="SM00354">
    <property type="entry name" value="HTH_LACI"/>
    <property type="match status" value="1"/>
</dbReference>
<keyword evidence="6" id="KW-1185">Reference proteome</keyword>
<sequence>MNLKQLSEYLNLSQTTVSRALNGYPEVNEDTRTRVLKAAHELNYRPNTRAKGLATGRALAIGHVIPVSNQHEMVNPVFGDFIAGAGESYAKAGYDMMLSLVADQDEARAYQDIRARGTVDGIIVHGPVINDVRIALLSGIGLPFVVHGRSTDVNLAYSWIDVNNRGAFERGTQFLIELGHRRIALLNGLEHMDFAFRRRKGYETALQNNALSIDPDLMRSEEMTEIYGYRATKAMLGYEDPPTAIVCSSIITAIGARRAIHEAGLTLARDVSIITFDDALSYLENGDDVPIFTALRSSVRYAGREAAEMLLSLISVPMNAPKTRLLEAELIIGRSTGPAPT</sequence>
<dbReference type="OrthoDB" id="234496at2"/>
<evidence type="ECO:0000313" key="6">
    <source>
        <dbReference type="Proteomes" id="UP000184221"/>
    </source>
</evidence>
<gene>
    <name evidence="5" type="ORF">SAMN05443551_1364</name>
</gene>
<dbReference type="Pfam" id="PF13377">
    <property type="entry name" value="Peripla_BP_3"/>
    <property type="match status" value="1"/>
</dbReference>
<dbReference type="PANTHER" id="PTHR30146">
    <property type="entry name" value="LACI-RELATED TRANSCRIPTIONAL REPRESSOR"/>
    <property type="match status" value="1"/>
</dbReference>
<accession>A0A1M5QHF1</accession>
<dbReference type="RefSeq" id="WP_072776779.1">
    <property type="nucleotide sequence ID" value="NZ_FQXC01000002.1"/>
</dbReference>
<reference evidence="5 6" key="1">
    <citation type="submission" date="2016-11" db="EMBL/GenBank/DDBJ databases">
        <authorList>
            <person name="Jaros S."/>
            <person name="Januszkiewicz K."/>
            <person name="Wedrychowicz H."/>
        </authorList>
    </citation>
    <scope>NUCLEOTIDE SEQUENCE [LARGE SCALE GENOMIC DNA]</scope>
    <source>
        <strain evidence="5 6">DSM 29431</strain>
    </source>
</reference>
<dbReference type="InterPro" id="IPR010982">
    <property type="entry name" value="Lambda_DNA-bd_dom_sf"/>
</dbReference>
<feature type="domain" description="HTH lacI-type" evidence="4">
    <location>
        <begin position="1"/>
        <end position="55"/>
    </location>
</feature>
<dbReference type="InterPro" id="IPR046335">
    <property type="entry name" value="LacI/GalR-like_sensor"/>
</dbReference>
<dbReference type="Gene3D" id="3.40.50.2300">
    <property type="match status" value="2"/>
</dbReference>
<dbReference type="CDD" id="cd20010">
    <property type="entry name" value="PBP1_AglR-like"/>
    <property type="match status" value="1"/>
</dbReference>
<evidence type="ECO:0000256" key="3">
    <source>
        <dbReference type="ARBA" id="ARBA00023163"/>
    </source>
</evidence>
<dbReference type="InterPro" id="IPR028082">
    <property type="entry name" value="Peripla_BP_I"/>
</dbReference>
<dbReference type="PANTHER" id="PTHR30146:SF109">
    <property type="entry name" value="HTH-TYPE TRANSCRIPTIONAL REGULATOR GALS"/>
    <property type="match status" value="1"/>
</dbReference>
<dbReference type="AlphaFoldDB" id="A0A1M5QHF1"/>
<dbReference type="Pfam" id="PF00356">
    <property type="entry name" value="LacI"/>
    <property type="match status" value="1"/>
</dbReference>
<dbReference type="GO" id="GO:0003700">
    <property type="term" value="F:DNA-binding transcription factor activity"/>
    <property type="evidence" value="ECO:0007669"/>
    <property type="project" value="TreeGrafter"/>
</dbReference>
<dbReference type="PROSITE" id="PS50932">
    <property type="entry name" value="HTH_LACI_2"/>
    <property type="match status" value="1"/>
</dbReference>
<keyword evidence="1" id="KW-0805">Transcription regulation</keyword>
<dbReference type="EMBL" id="FQXC01000002">
    <property type="protein sequence ID" value="SHH13594.1"/>
    <property type="molecule type" value="Genomic_DNA"/>
</dbReference>
<dbReference type="SUPFAM" id="SSF47413">
    <property type="entry name" value="lambda repressor-like DNA-binding domains"/>
    <property type="match status" value="1"/>
</dbReference>
<name>A0A1M5QHF1_9RHOB</name>
<proteinExistence type="predicted"/>
<protein>
    <submittedName>
        <fullName evidence="5">Transcriptional regulator, LacI family</fullName>
    </submittedName>
</protein>
<evidence type="ECO:0000313" key="5">
    <source>
        <dbReference type="EMBL" id="SHH13594.1"/>
    </source>
</evidence>
<evidence type="ECO:0000256" key="2">
    <source>
        <dbReference type="ARBA" id="ARBA00023125"/>
    </source>
</evidence>
<dbReference type="InterPro" id="IPR000843">
    <property type="entry name" value="HTH_LacI"/>
</dbReference>
<dbReference type="SUPFAM" id="SSF53822">
    <property type="entry name" value="Periplasmic binding protein-like I"/>
    <property type="match status" value="1"/>
</dbReference>
<dbReference type="STRING" id="996342.SAMN05443551_1364"/>
<dbReference type="Gene3D" id="1.10.260.40">
    <property type="entry name" value="lambda repressor-like DNA-binding domains"/>
    <property type="match status" value="1"/>
</dbReference>
<dbReference type="GO" id="GO:0000976">
    <property type="term" value="F:transcription cis-regulatory region binding"/>
    <property type="evidence" value="ECO:0007669"/>
    <property type="project" value="TreeGrafter"/>
</dbReference>
<dbReference type="CDD" id="cd01392">
    <property type="entry name" value="HTH_LacI"/>
    <property type="match status" value="1"/>
</dbReference>
<evidence type="ECO:0000256" key="1">
    <source>
        <dbReference type="ARBA" id="ARBA00023015"/>
    </source>
</evidence>
<dbReference type="Proteomes" id="UP000184221">
    <property type="component" value="Unassembled WGS sequence"/>
</dbReference>
<evidence type="ECO:0000259" key="4">
    <source>
        <dbReference type="PROSITE" id="PS50932"/>
    </source>
</evidence>